<comment type="caution">
    <text evidence="2">The sequence shown here is derived from an EMBL/GenBank/DDBJ whole genome shotgun (WGS) entry which is preliminary data.</text>
</comment>
<sequence length="668" mass="75670">MNWGEAVMTFKVSLFNKGLVASDLKRFWWVGALYGLFLILILPFHHMVQEIPADSRWAREMLQRSLDIFSSQSGMQVVLICTVPVILAVLLFQYLHNNRAVAVMHSLPFNRYTLFCSHSAAGLVLLLLPVMVTGLVLLVLNMTTPLKEYYSLLNILQWMGMTALFDTLLFAITVFVGIFTGNAIAHIAFTYILQVLPTGLYVLLTENLRNLIYGYASINHPGDLRYNFPLMMFTSGTGSDVFTAGTVAVYLLAAALFLAAAAYVYKLRHAEAAGDVVAFTIMRPVFKYGVTVCAMLLAGAYFANVYRGAFPIIVWGYVLGSLLGYFMAEALLQKSLKVWSSYRGYLGYAAVMAILLFGIATDATGYVRRVPEPEKVKKVYFGTSLYSWIQLEKMKNRIDPGINEGAVFFENRDNIEHIIRLHRQLLQNPGDKKGVTRYIIYTLEDGGYLVRQYYIDEKQYASLLKPIYESLEYKRARFPVVAQDPAGIKLIEIDDDRTPKRAVILTDRVEIGEFAALLKQDVLNTTFEELTARAKDYVHINIVDVNGRSVHYTLRDGYRSVINWLKEKGYYENIMLLPDEVEYAVLEYPVTPEVFKTGSAPRRVEIRDRQLIEELLNINGPDDFADRGNVISVIFSGRTTAGTFQFRGFIHRGWPVSAALKEYMKQLD</sequence>
<evidence type="ECO:0008006" key="4">
    <source>
        <dbReference type="Google" id="ProtNLM"/>
    </source>
</evidence>
<dbReference type="InterPro" id="IPR053046">
    <property type="entry name" value="ABC-5_transporter"/>
</dbReference>
<accession>A0A1J5P7P6</accession>
<dbReference type="EMBL" id="MDDC01000007">
    <property type="protein sequence ID" value="OIQ59869.1"/>
    <property type="molecule type" value="Genomic_DNA"/>
</dbReference>
<organism evidence="2 3">
    <name type="scientific">Neomoorella thermoacetica</name>
    <name type="common">Clostridium thermoaceticum</name>
    <dbReference type="NCBI Taxonomy" id="1525"/>
    <lineage>
        <taxon>Bacteria</taxon>
        <taxon>Bacillati</taxon>
        <taxon>Bacillota</taxon>
        <taxon>Clostridia</taxon>
        <taxon>Neomoorellales</taxon>
        <taxon>Neomoorellaceae</taxon>
        <taxon>Neomoorella</taxon>
    </lineage>
</organism>
<feature type="transmembrane region" description="Helical" evidence="1">
    <location>
        <begin position="348"/>
        <end position="367"/>
    </location>
</feature>
<feature type="transmembrane region" description="Helical" evidence="1">
    <location>
        <begin position="112"/>
        <end position="140"/>
    </location>
</feature>
<name>A0A1J5P7P6_NEOTH</name>
<dbReference type="Proteomes" id="UP000182811">
    <property type="component" value="Unassembled WGS sequence"/>
</dbReference>
<evidence type="ECO:0000256" key="1">
    <source>
        <dbReference type="SAM" id="Phobius"/>
    </source>
</evidence>
<proteinExistence type="predicted"/>
<dbReference type="PANTHER" id="PTHR39177:SF1">
    <property type="entry name" value="ABC TRANSPORTER PERMEASE YTRC-RELATED"/>
    <property type="match status" value="1"/>
</dbReference>
<feature type="transmembrane region" description="Helical" evidence="1">
    <location>
        <begin position="152"/>
        <end position="178"/>
    </location>
</feature>
<feature type="transmembrane region" description="Helical" evidence="1">
    <location>
        <begin position="310"/>
        <end position="328"/>
    </location>
</feature>
<keyword evidence="1" id="KW-0812">Transmembrane</keyword>
<keyword evidence="1" id="KW-0472">Membrane</keyword>
<protein>
    <recommendedName>
        <fullName evidence="4">ABC transporter permease</fullName>
    </recommendedName>
</protein>
<evidence type="ECO:0000313" key="2">
    <source>
        <dbReference type="EMBL" id="OIQ59869.1"/>
    </source>
</evidence>
<reference evidence="2 3" key="1">
    <citation type="submission" date="2016-08" db="EMBL/GenBank/DDBJ databases">
        <title>Genome-based comparison of Moorella thermoacetic strains.</title>
        <authorList>
            <person name="Poehlein A."/>
            <person name="Bengelsdorf F.R."/>
            <person name="Esser C."/>
            <person name="Duerre P."/>
            <person name="Daniel R."/>
        </authorList>
    </citation>
    <scope>NUCLEOTIDE SEQUENCE [LARGE SCALE GENOMIC DNA]</scope>
    <source>
        <strain evidence="2 3">DSM 21394</strain>
    </source>
</reference>
<dbReference type="PANTHER" id="PTHR39177">
    <property type="entry name" value="ABC TRANSPORTER PERMEASE YTRC-RELATED"/>
    <property type="match status" value="1"/>
</dbReference>
<feature type="transmembrane region" description="Helical" evidence="1">
    <location>
        <begin position="27"/>
        <end position="48"/>
    </location>
</feature>
<gene>
    <name evidence="2" type="ORF">MOTE_11250</name>
</gene>
<feature type="transmembrane region" description="Helical" evidence="1">
    <location>
        <begin position="69"/>
        <end position="92"/>
    </location>
</feature>
<dbReference type="AlphaFoldDB" id="A0A1J5P7P6"/>
<feature type="transmembrane region" description="Helical" evidence="1">
    <location>
        <begin position="184"/>
        <end position="204"/>
    </location>
</feature>
<keyword evidence="1" id="KW-1133">Transmembrane helix</keyword>
<evidence type="ECO:0000313" key="3">
    <source>
        <dbReference type="Proteomes" id="UP000182811"/>
    </source>
</evidence>
<feature type="transmembrane region" description="Helical" evidence="1">
    <location>
        <begin position="285"/>
        <end position="303"/>
    </location>
</feature>
<feature type="transmembrane region" description="Helical" evidence="1">
    <location>
        <begin position="241"/>
        <end position="265"/>
    </location>
</feature>